<evidence type="ECO:0000313" key="7">
    <source>
        <dbReference type="Proteomes" id="UP001523263"/>
    </source>
</evidence>
<dbReference type="InterPro" id="IPR037143">
    <property type="entry name" value="4-PPantetheinyl_Trfase_dom_sf"/>
</dbReference>
<evidence type="ECO:0000256" key="2">
    <source>
        <dbReference type="ARBA" id="ARBA00022679"/>
    </source>
</evidence>
<dbReference type="Pfam" id="PF17837">
    <property type="entry name" value="4PPT_N"/>
    <property type="match status" value="1"/>
</dbReference>
<comment type="similarity">
    <text evidence="1">Belongs to the P-Pant transferase superfamily. Gsp/Sfp/HetI/AcpT family.</text>
</comment>
<feature type="domain" description="4'-phosphopantetheinyl transferase" evidence="4">
    <location>
        <begin position="107"/>
        <end position="211"/>
    </location>
</feature>
<gene>
    <name evidence="6" type="ORF">NC658_11830</name>
</gene>
<feature type="region of interest" description="Disordered" evidence="3">
    <location>
        <begin position="220"/>
        <end position="241"/>
    </location>
</feature>
<evidence type="ECO:0000259" key="5">
    <source>
        <dbReference type="Pfam" id="PF17837"/>
    </source>
</evidence>
<proteinExistence type="inferred from homology"/>
<dbReference type="SUPFAM" id="SSF56214">
    <property type="entry name" value="4'-phosphopantetheinyl transferase"/>
    <property type="match status" value="2"/>
</dbReference>
<evidence type="ECO:0000259" key="4">
    <source>
        <dbReference type="Pfam" id="PF01648"/>
    </source>
</evidence>
<dbReference type="EMBL" id="JAMQBH010000004">
    <property type="protein sequence ID" value="MCM2513943.1"/>
    <property type="molecule type" value="Genomic_DNA"/>
</dbReference>
<comment type="caution">
    <text evidence="6">The sequence shown here is derived from an EMBL/GenBank/DDBJ whole genome shotgun (WGS) entry which is preliminary data.</text>
</comment>
<dbReference type="PANTHER" id="PTHR12215:SF10">
    <property type="entry name" value="L-AMINOADIPATE-SEMIALDEHYDE DEHYDROGENASE-PHOSPHOPANTETHEINYL TRANSFERASE"/>
    <property type="match status" value="1"/>
</dbReference>
<dbReference type="RefSeq" id="WP_251098221.1">
    <property type="nucleotide sequence ID" value="NZ_JAMQBH010000004.1"/>
</dbReference>
<evidence type="ECO:0000256" key="3">
    <source>
        <dbReference type="SAM" id="MobiDB-lite"/>
    </source>
</evidence>
<keyword evidence="7" id="KW-1185">Reference proteome</keyword>
<keyword evidence="2 6" id="KW-0808">Transferase</keyword>
<dbReference type="InterPro" id="IPR008278">
    <property type="entry name" value="4-PPantetheinyl_Trfase_dom"/>
</dbReference>
<evidence type="ECO:0000313" key="6">
    <source>
        <dbReference type="EMBL" id="MCM2513943.1"/>
    </source>
</evidence>
<dbReference type="InterPro" id="IPR041354">
    <property type="entry name" value="4PPT_N"/>
</dbReference>
<dbReference type="PANTHER" id="PTHR12215">
    <property type="entry name" value="PHOSPHOPANTETHEINE TRANSFERASE"/>
    <property type="match status" value="1"/>
</dbReference>
<evidence type="ECO:0000256" key="1">
    <source>
        <dbReference type="ARBA" id="ARBA00010990"/>
    </source>
</evidence>
<sequence>MTDLWLLPESAWDALAERLGGERLLTEEERARYARMAVPRRRRQFLTGRLLCRYALSARTGWPVHAWRFTTGPYGRPEPFPDHHGVRFSVAHTDGLAVCAVTRGRTCGVDVECGPASVESAGHVARFLAPAERAELAGLPESERPARTRELWVLKEAYLKALGVGTHRSLDSFSFSPRTAPGITVTDPRQAHSAGWWFRLLRPTRRHALALAVHGGRPGRVRRTDLTDPAALGEPAVPSHI</sequence>
<protein>
    <submittedName>
        <fullName evidence="6">4'-phosphopantetheinyl transferase superfamily protein</fullName>
    </submittedName>
</protein>
<dbReference type="Gene3D" id="3.90.470.20">
    <property type="entry name" value="4'-phosphopantetheinyl transferase domain"/>
    <property type="match status" value="2"/>
</dbReference>
<organism evidence="6 7">
    <name type="scientific">Streptomyces griseoincarnatus</name>
    <dbReference type="NCBI Taxonomy" id="29305"/>
    <lineage>
        <taxon>Bacteria</taxon>
        <taxon>Bacillati</taxon>
        <taxon>Actinomycetota</taxon>
        <taxon>Actinomycetes</taxon>
        <taxon>Kitasatosporales</taxon>
        <taxon>Streptomycetaceae</taxon>
        <taxon>Streptomyces</taxon>
        <taxon>Streptomyces griseoincarnatus group</taxon>
    </lineage>
</organism>
<dbReference type="InterPro" id="IPR050559">
    <property type="entry name" value="P-Pant_transferase_sf"/>
</dbReference>
<reference evidence="6 7" key="1">
    <citation type="submission" date="2022-06" db="EMBL/GenBank/DDBJ databases">
        <title>Whole genome sequence of Streptomyces griseoincarnatus RB7AG.</title>
        <authorList>
            <person name="Ray L."/>
            <person name="Behera S."/>
            <person name="Panda A.N."/>
        </authorList>
    </citation>
    <scope>NUCLEOTIDE SEQUENCE [LARGE SCALE GENOMIC DNA]</scope>
    <source>
        <strain evidence="6 7">RB7AG</strain>
    </source>
</reference>
<dbReference type="Pfam" id="PF01648">
    <property type="entry name" value="ACPS"/>
    <property type="match status" value="1"/>
</dbReference>
<feature type="domain" description="4'-phosphopantetheinyl transferase N-terminal" evidence="5">
    <location>
        <begin position="31"/>
        <end position="101"/>
    </location>
</feature>
<dbReference type="Proteomes" id="UP001523263">
    <property type="component" value="Unassembled WGS sequence"/>
</dbReference>
<dbReference type="GO" id="GO:0016740">
    <property type="term" value="F:transferase activity"/>
    <property type="evidence" value="ECO:0007669"/>
    <property type="project" value="UniProtKB-KW"/>
</dbReference>
<accession>A0ABT0VRH0</accession>
<name>A0ABT0VRH0_STRGI</name>